<dbReference type="PROSITE" id="PS50086">
    <property type="entry name" value="TBC_RABGAP"/>
    <property type="match status" value="1"/>
</dbReference>
<dbReference type="InterPro" id="IPR035969">
    <property type="entry name" value="Rab-GAP_TBC_sf"/>
</dbReference>
<dbReference type="STRING" id="1890364.A0A2P6MRE0"/>
<proteinExistence type="predicted"/>
<evidence type="ECO:0000259" key="2">
    <source>
        <dbReference type="PROSITE" id="PS50086"/>
    </source>
</evidence>
<dbReference type="Gene3D" id="1.10.8.270">
    <property type="entry name" value="putative rabgap domain of human tbc1 domain family member 14 like domains"/>
    <property type="match status" value="1"/>
</dbReference>
<dbReference type="Gene3D" id="1.10.472.80">
    <property type="entry name" value="Ypt/Rab-GAP domain of gyp1p, domain 3"/>
    <property type="match status" value="1"/>
</dbReference>
<feature type="domain" description="Rab-GAP TBC" evidence="2">
    <location>
        <begin position="331"/>
        <end position="542"/>
    </location>
</feature>
<dbReference type="PANTHER" id="PTHR47219">
    <property type="entry name" value="RAB GTPASE-ACTIVATING PROTEIN 1-LIKE"/>
    <property type="match status" value="1"/>
</dbReference>
<dbReference type="InterPro" id="IPR050302">
    <property type="entry name" value="Rab_GAP_TBC_domain"/>
</dbReference>
<dbReference type="OrthoDB" id="294251at2759"/>
<dbReference type="SMART" id="SM00164">
    <property type="entry name" value="TBC"/>
    <property type="match status" value="1"/>
</dbReference>
<evidence type="ECO:0000313" key="4">
    <source>
        <dbReference type="Proteomes" id="UP000241769"/>
    </source>
</evidence>
<sequence>MHCLFPLTFGSDLMGNQQGTHGHQRPPLDEDGTQYTAISITKTASAYDVHARKKTQSVYRAPDNLIEEELEVTQRRYIRSSTLSSLRKSAEGQSREDWKARQREEVDLDNLLRMPRVLPLLEGTEMMKPPPPPNAPVRPLGDSFTLLFVSPSAEFLDTRSILSMATEYHIIMQHEIKKITETQQTSITKIVEVEKRATRALTLTKERCNDVRSFQKAMSEIDKMSLTIERVRSELMDLIAKMEYFNDMVPEDMRESIHQSCTSDCAMCTNRSQRMTPMTPRVKTLNRSTSGLSSPPTSPTKVRGFSITGRKKNKNNRSSIGEHSEKRPLTLAEGLNRSEEWVVRIGNMLQINSETYLRLVETLDQRRYSSLTIQRSVAQSQPLSEEEEFRQLSRLIKLDVPRTFFPGVEFGTERPFERFGNPMTYGDFCDSTTRLLEIPSSQGMSYVASMLLIFLNQSDAFISFANLLENHFFSSIFRMDMAKHFTLYELIFSQNLPSLYEHFRGFSITPDQYLLSWLSTIFCKVLPLPLCCRVWDRFLEYGELYLLQTAIGILRLFNSRLVRFTFEEIVDFLKNLPLEGLSEDDFLESINSVITPFYASRIVDKLSAIK</sequence>
<dbReference type="SUPFAM" id="SSF47923">
    <property type="entry name" value="Ypt/Rab-GAP domain of gyp1p"/>
    <property type="match status" value="2"/>
</dbReference>
<evidence type="ECO:0000256" key="1">
    <source>
        <dbReference type="SAM" id="MobiDB-lite"/>
    </source>
</evidence>
<accession>A0A2P6MRE0</accession>
<dbReference type="GO" id="GO:0032418">
    <property type="term" value="P:lysosome localization"/>
    <property type="evidence" value="ECO:0007669"/>
    <property type="project" value="InterPro"/>
</dbReference>
<organism evidence="3 4">
    <name type="scientific">Planoprotostelium fungivorum</name>
    <dbReference type="NCBI Taxonomy" id="1890364"/>
    <lineage>
        <taxon>Eukaryota</taxon>
        <taxon>Amoebozoa</taxon>
        <taxon>Evosea</taxon>
        <taxon>Variosea</taxon>
        <taxon>Cavosteliida</taxon>
        <taxon>Cavosteliaceae</taxon>
        <taxon>Planoprotostelium</taxon>
    </lineage>
</organism>
<gene>
    <name evidence="3" type="ORF">PROFUN_12009</name>
</gene>
<dbReference type="GO" id="GO:0005096">
    <property type="term" value="F:GTPase activator activity"/>
    <property type="evidence" value="ECO:0007669"/>
    <property type="project" value="TreeGrafter"/>
</dbReference>
<dbReference type="InterPro" id="IPR018780">
    <property type="entry name" value="TBORCS5"/>
</dbReference>
<dbReference type="PANTHER" id="PTHR47219:SF15">
    <property type="entry name" value="TBC1 DOMAIN FAMILY MEMBER 12 ISOFORM X1"/>
    <property type="match status" value="1"/>
</dbReference>
<name>A0A2P6MRE0_9EUKA</name>
<evidence type="ECO:0000313" key="3">
    <source>
        <dbReference type="EMBL" id="PRP74262.1"/>
    </source>
</evidence>
<dbReference type="Proteomes" id="UP000241769">
    <property type="component" value="Unassembled WGS sequence"/>
</dbReference>
<dbReference type="AlphaFoldDB" id="A0A2P6MRE0"/>
<feature type="region of interest" description="Disordered" evidence="1">
    <location>
        <begin position="272"/>
        <end position="326"/>
    </location>
</feature>
<comment type="caution">
    <text evidence="3">The sequence shown here is derived from an EMBL/GenBank/DDBJ whole genome shotgun (WGS) entry which is preliminary data.</text>
</comment>
<keyword evidence="4" id="KW-1185">Reference proteome</keyword>
<dbReference type="InterPro" id="IPR000195">
    <property type="entry name" value="Rab-GAP-TBC_dom"/>
</dbReference>
<dbReference type="GO" id="GO:0031267">
    <property type="term" value="F:small GTPase binding"/>
    <property type="evidence" value="ECO:0007669"/>
    <property type="project" value="TreeGrafter"/>
</dbReference>
<dbReference type="Pfam" id="PF00566">
    <property type="entry name" value="RabGAP-TBC"/>
    <property type="match status" value="1"/>
</dbReference>
<dbReference type="EMBL" id="MDYQ01000479">
    <property type="protein sequence ID" value="PRP74262.1"/>
    <property type="molecule type" value="Genomic_DNA"/>
</dbReference>
<protein>
    <submittedName>
        <fullName evidence="3">TBC1 domain family member 14</fullName>
    </submittedName>
</protein>
<dbReference type="InParanoid" id="A0A2P6MRE0"/>
<dbReference type="Pfam" id="PF10158">
    <property type="entry name" value="LOH1CR12"/>
    <property type="match status" value="1"/>
</dbReference>
<reference evidence="3 4" key="1">
    <citation type="journal article" date="2018" name="Genome Biol. Evol.">
        <title>Multiple Roots of Fruiting Body Formation in Amoebozoa.</title>
        <authorList>
            <person name="Hillmann F."/>
            <person name="Forbes G."/>
            <person name="Novohradska S."/>
            <person name="Ferling I."/>
            <person name="Riege K."/>
            <person name="Groth M."/>
            <person name="Westermann M."/>
            <person name="Marz M."/>
            <person name="Spaller T."/>
            <person name="Winckler T."/>
            <person name="Schaap P."/>
            <person name="Glockner G."/>
        </authorList>
    </citation>
    <scope>NUCLEOTIDE SEQUENCE [LARGE SCALE GENOMIC DNA]</scope>
    <source>
        <strain evidence="3 4">Jena</strain>
    </source>
</reference>